<dbReference type="OrthoDB" id="2188052at2759"/>
<keyword evidence="2" id="KW-1185">Reference proteome</keyword>
<dbReference type="Proteomes" id="UP000282876">
    <property type="component" value="Unassembled WGS sequence"/>
</dbReference>
<dbReference type="EMBL" id="RCSS01000312">
    <property type="protein sequence ID" value="RVD92094.1"/>
    <property type="molecule type" value="Genomic_DNA"/>
</dbReference>
<sequence length="263" mass="30833">MHKLESLDRSKIFSLDFKKYLIYATEEGSIKIQNEKNTLINDKHKKDIKIYTKNNKIFTTVDPITGLRIWSEKNVIYTYKHQDMYYHDISLSGLIACTSDYNIRIFDLKQRFSFTNYQFSNAIKCLWKDDYVFYAINSDGISKFDRRNDKKESFVFSDIKDFIIFEESVYFVQQKNKINYLIKFNANLTDNFVSQKVNGNVLCKLNCDEYKIALGGNKQIELIGSKYFVIKSDDIGKVKCMISSEKECFLGTDSGLIKLNFDL</sequence>
<name>A0A437ALU6_9MICR</name>
<organism evidence="1 2">
    <name type="scientific">Tubulinosema ratisbonensis</name>
    <dbReference type="NCBI Taxonomy" id="291195"/>
    <lineage>
        <taxon>Eukaryota</taxon>
        <taxon>Fungi</taxon>
        <taxon>Fungi incertae sedis</taxon>
        <taxon>Microsporidia</taxon>
        <taxon>Tubulinosematoidea</taxon>
        <taxon>Tubulinosematidae</taxon>
        <taxon>Tubulinosema</taxon>
    </lineage>
</organism>
<dbReference type="AlphaFoldDB" id="A0A437ALU6"/>
<evidence type="ECO:0000313" key="2">
    <source>
        <dbReference type="Proteomes" id="UP000282876"/>
    </source>
</evidence>
<evidence type="ECO:0000313" key="1">
    <source>
        <dbReference type="EMBL" id="RVD92094.1"/>
    </source>
</evidence>
<reference evidence="1 2" key="1">
    <citation type="submission" date="2018-10" db="EMBL/GenBank/DDBJ databases">
        <title>Draft genome sequence of the microsporidian Tubulinosema ratisbonensis.</title>
        <authorList>
            <person name="Polonais V."/>
            <person name="Peyretaillade E."/>
            <person name="Niehus S."/>
            <person name="Wawrzyniak I."/>
            <person name="Franchet A."/>
            <person name="Gaspin C."/>
            <person name="Reichstadt M."/>
            <person name="Belser C."/>
            <person name="Labadie K."/>
            <person name="Delbac F."/>
            <person name="Ferrandon D."/>
        </authorList>
    </citation>
    <scope>NUCLEOTIDE SEQUENCE [LARGE SCALE GENOMIC DNA]</scope>
    <source>
        <strain evidence="1 2">Franzen</strain>
    </source>
</reference>
<dbReference type="SUPFAM" id="SSF50978">
    <property type="entry name" value="WD40 repeat-like"/>
    <property type="match status" value="1"/>
</dbReference>
<accession>A0A437ALU6</accession>
<proteinExistence type="predicted"/>
<protein>
    <submittedName>
        <fullName evidence="1">WD repeat containing protein</fullName>
    </submittedName>
</protein>
<gene>
    <name evidence="1" type="ORF">TUBRATIS_14170</name>
</gene>
<dbReference type="InterPro" id="IPR036322">
    <property type="entry name" value="WD40_repeat_dom_sf"/>
</dbReference>
<dbReference type="VEuPathDB" id="MicrosporidiaDB:TUBRATIS_14170"/>
<comment type="caution">
    <text evidence="1">The sequence shown here is derived from an EMBL/GenBank/DDBJ whole genome shotgun (WGS) entry which is preliminary data.</text>
</comment>